<dbReference type="PANTHER" id="PTHR13401">
    <property type="entry name" value="RAGULATOR COMPLEX PROTEIN LAMTOR1"/>
    <property type="match status" value="1"/>
</dbReference>
<name>A0A5K3EK95_MESCO</name>
<proteinExistence type="predicted"/>
<dbReference type="GO" id="GO:0060090">
    <property type="term" value="F:molecular adaptor activity"/>
    <property type="evidence" value="ECO:0007669"/>
    <property type="project" value="TreeGrafter"/>
</dbReference>
<dbReference type="WBParaSite" id="MCU_001242-RA">
    <property type="protein sequence ID" value="MCU_001242-RA"/>
    <property type="gene ID" value="MCU_001242"/>
</dbReference>
<sequence>MGALCTRCCGNGSHETDADSETQHLIVDPAQSYEATQQTFPDAPALNEEFHQPVGDVTDMMSDILKVVETQVVDAGVTDVNILEQQDYDARAEYYATQFSEKINIPNSTSALARASGNPSSILAGQLPPQSEIDEVQFIATKNAKLISEMYPQTTESFVVHLDSA</sequence>
<evidence type="ECO:0000256" key="1">
    <source>
        <dbReference type="ARBA" id="ARBA00022707"/>
    </source>
</evidence>
<dbReference type="GO" id="GO:0071230">
    <property type="term" value="P:cellular response to amino acid stimulus"/>
    <property type="evidence" value="ECO:0007669"/>
    <property type="project" value="TreeGrafter"/>
</dbReference>
<reference evidence="3 4" key="1">
    <citation type="submission" date="2019-11" db="UniProtKB">
        <authorList>
            <consortium name="WormBaseParasite"/>
        </authorList>
    </citation>
    <scope>IDENTIFICATION</scope>
</reference>
<keyword evidence="1" id="KW-0519">Myristate</keyword>
<dbReference type="GO" id="GO:0001919">
    <property type="term" value="P:regulation of receptor recycling"/>
    <property type="evidence" value="ECO:0007669"/>
    <property type="project" value="TreeGrafter"/>
</dbReference>
<dbReference type="GO" id="GO:0071986">
    <property type="term" value="C:Ragulator complex"/>
    <property type="evidence" value="ECO:0007669"/>
    <property type="project" value="TreeGrafter"/>
</dbReference>
<dbReference type="WBParaSite" id="MCU_001242-RC">
    <property type="protein sequence ID" value="MCU_001242-RC"/>
    <property type="gene ID" value="MCU_001242"/>
</dbReference>
<accession>A0A5K3EK95</accession>
<organism evidence="3">
    <name type="scientific">Mesocestoides corti</name>
    <name type="common">Flatworm</name>
    <dbReference type="NCBI Taxonomy" id="53468"/>
    <lineage>
        <taxon>Eukaryota</taxon>
        <taxon>Metazoa</taxon>
        <taxon>Spiralia</taxon>
        <taxon>Lophotrochozoa</taxon>
        <taxon>Platyhelminthes</taxon>
        <taxon>Cestoda</taxon>
        <taxon>Eucestoda</taxon>
        <taxon>Cyclophyllidea</taxon>
        <taxon>Mesocestoididae</taxon>
        <taxon>Mesocestoides</taxon>
    </lineage>
</organism>
<evidence type="ECO:0000313" key="4">
    <source>
        <dbReference type="WBParaSite" id="MCU_001242-RC"/>
    </source>
</evidence>
<protein>
    <submittedName>
        <fullName evidence="3 4">Late endosomal/lysosomal adaptor and MAPK and MTOR activator 1</fullName>
    </submittedName>
</protein>
<keyword evidence="2" id="KW-0449">Lipoprotein</keyword>
<evidence type="ECO:0000313" key="3">
    <source>
        <dbReference type="WBParaSite" id="MCU_001242-RA"/>
    </source>
</evidence>
<evidence type="ECO:0000256" key="2">
    <source>
        <dbReference type="ARBA" id="ARBA00023288"/>
    </source>
</evidence>
<dbReference type="GO" id="GO:0043410">
    <property type="term" value="P:positive regulation of MAPK cascade"/>
    <property type="evidence" value="ECO:0007669"/>
    <property type="project" value="TreeGrafter"/>
</dbReference>
<dbReference type="GO" id="GO:0005765">
    <property type="term" value="C:lysosomal membrane"/>
    <property type="evidence" value="ECO:0007669"/>
    <property type="project" value="TreeGrafter"/>
</dbReference>
<dbReference type="AlphaFoldDB" id="A0A5K3EK95"/>
<dbReference type="GO" id="GO:0005085">
    <property type="term" value="F:guanyl-nucleotide exchange factor activity"/>
    <property type="evidence" value="ECO:0007669"/>
    <property type="project" value="TreeGrafter"/>
</dbReference>
<dbReference type="PANTHER" id="PTHR13401:SF2">
    <property type="entry name" value="RAGULATOR COMPLEX PROTEIN LAMTOR1"/>
    <property type="match status" value="1"/>
</dbReference>